<gene>
    <name evidence="1" type="ORF">Adu01nite_68620</name>
</gene>
<sequence length="52" mass="5924">MVELRSWDLLGNESILEYPITVDDATDLKAAYQFKINTKKYCVRTTGRATSP</sequence>
<comment type="caution">
    <text evidence="1">The sequence shown here is derived from an EMBL/GenBank/DDBJ whole genome shotgun (WGS) entry which is preliminary data.</text>
</comment>
<organism evidence="1 2">
    <name type="scientific">Paractinoplanes durhamensis</name>
    <dbReference type="NCBI Taxonomy" id="113563"/>
    <lineage>
        <taxon>Bacteria</taxon>
        <taxon>Bacillati</taxon>
        <taxon>Actinomycetota</taxon>
        <taxon>Actinomycetes</taxon>
        <taxon>Micromonosporales</taxon>
        <taxon>Micromonosporaceae</taxon>
        <taxon>Paractinoplanes</taxon>
    </lineage>
</organism>
<evidence type="ECO:0000313" key="2">
    <source>
        <dbReference type="Proteomes" id="UP000637628"/>
    </source>
</evidence>
<protein>
    <submittedName>
        <fullName evidence="1">Uncharacterized protein</fullName>
    </submittedName>
</protein>
<accession>A0ABQ3Z6Q6</accession>
<dbReference type="Proteomes" id="UP000637628">
    <property type="component" value="Unassembled WGS sequence"/>
</dbReference>
<keyword evidence="2" id="KW-1185">Reference proteome</keyword>
<name>A0ABQ3Z6Q6_9ACTN</name>
<dbReference type="EMBL" id="BOML01000056">
    <property type="protein sequence ID" value="GIE05512.1"/>
    <property type="molecule type" value="Genomic_DNA"/>
</dbReference>
<evidence type="ECO:0000313" key="1">
    <source>
        <dbReference type="EMBL" id="GIE05512.1"/>
    </source>
</evidence>
<proteinExistence type="predicted"/>
<reference evidence="1 2" key="1">
    <citation type="submission" date="2021-01" db="EMBL/GenBank/DDBJ databases">
        <title>Whole genome shotgun sequence of Actinoplanes durhamensis NBRC 14914.</title>
        <authorList>
            <person name="Komaki H."/>
            <person name="Tamura T."/>
        </authorList>
    </citation>
    <scope>NUCLEOTIDE SEQUENCE [LARGE SCALE GENOMIC DNA]</scope>
    <source>
        <strain evidence="1 2">NBRC 14914</strain>
    </source>
</reference>
<dbReference type="RefSeq" id="WP_203733306.1">
    <property type="nucleotide sequence ID" value="NZ_BOML01000056.1"/>
</dbReference>